<dbReference type="AlphaFoldDB" id="A0A290QGQ7"/>
<dbReference type="OrthoDB" id="1432662at2"/>
<dbReference type="RefSeq" id="WP_096054704.1">
    <property type="nucleotide sequence ID" value="NZ_CP023344.1"/>
</dbReference>
<dbReference type="InterPro" id="IPR052917">
    <property type="entry name" value="Stress-Dev_Protein"/>
</dbReference>
<name>A0A290QGQ7_9BACT</name>
<dbReference type="PANTHER" id="PTHR34818">
    <property type="entry name" value="PROTEIN BLI-3"/>
    <property type="match status" value="1"/>
</dbReference>
<sequence length="173" mass="18982">MKQELESHYESVSGSAAAEKIRGLAKSARYCLFGTDLSHPPVTVRPMTVQSVDDAGNLWFLSGRTTHINRQIEADAQVQLFFANPSSSEFLTLDGRATISDDYALRKEHWTPLAKTWFNGGVDDPDLTVIKVEPNDGYYWDTKHGKAVATLKIVVGAVTGKTIDDSVEGAVRP</sequence>
<dbReference type="InterPro" id="IPR012349">
    <property type="entry name" value="Split_barrel_FMN-bd"/>
</dbReference>
<keyword evidence="3" id="KW-1185">Reference proteome</keyword>
<accession>A0A290QGQ7</accession>
<protein>
    <submittedName>
        <fullName evidence="2">General stress protein</fullName>
    </submittedName>
</protein>
<evidence type="ECO:0000313" key="3">
    <source>
        <dbReference type="Proteomes" id="UP000217265"/>
    </source>
</evidence>
<organism evidence="2 3">
    <name type="scientific">Nibricoccus aquaticus</name>
    <dbReference type="NCBI Taxonomy" id="2576891"/>
    <lineage>
        <taxon>Bacteria</taxon>
        <taxon>Pseudomonadati</taxon>
        <taxon>Verrucomicrobiota</taxon>
        <taxon>Opitutia</taxon>
        <taxon>Opitutales</taxon>
        <taxon>Opitutaceae</taxon>
        <taxon>Nibricoccus</taxon>
    </lineage>
</organism>
<dbReference type="PANTHER" id="PTHR34818:SF1">
    <property type="entry name" value="PROTEIN BLI-3"/>
    <property type="match status" value="1"/>
</dbReference>
<dbReference type="InterPro" id="IPR038725">
    <property type="entry name" value="YdaG_split_barrel_FMN-bd"/>
</dbReference>
<proteinExistence type="predicted"/>
<dbReference type="EMBL" id="CP023344">
    <property type="protein sequence ID" value="ATC63072.1"/>
    <property type="molecule type" value="Genomic_DNA"/>
</dbReference>
<gene>
    <name evidence="2" type="ORF">CMV30_03370</name>
</gene>
<dbReference type="Gene3D" id="2.30.110.10">
    <property type="entry name" value="Electron Transport, Fmn-binding Protein, Chain A"/>
    <property type="match status" value="1"/>
</dbReference>
<evidence type="ECO:0000313" key="2">
    <source>
        <dbReference type="EMBL" id="ATC63072.1"/>
    </source>
</evidence>
<dbReference type="Proteomes" id="UP000217265">
    <property type="component" value="Chromosome"/>
</dbReference>
<dbReference type="KEGG" id="vbh:CMV30_03370"/>
<evidence type="ECO:0000259" key="1">
    <source>
        <dbReference type="Pfam" id="PF16242"/>
    </source>
</evidence>
<reference evidence="2 3" key="1">
    <citation type="submission" date="2017-09" db="EMBL/GenBank/DDBJ databases">
        <title>Complete genome sequence of Verrucomicrobial strain HZ-65, isolated from freshwater.</title>
        <authorList>
            <person name="Choi A."/>
        </authorList>
    </citation>
    <scope>NUCLEOTIDE SEQUENCE [LARGE SCALE GENOMIC DNA]</scope>
    <source>
        <strain evidence="2 3">HZ-65</strain>
    </source>
</reference>
<dbReference type="SUPFAM" id="SSF50475">
    <property type="entry name" value="FMN-binding split barrel"/>
    <property type="match status" value="1"/>
</dbReference>
<feature type="domain" description="General stress protein FMN-binding split barrel" evidence="1">
    <location>
        <begin position="18"/>
        <end position="164"/>
    </location>
</feature>
<dbReference type="Pfam" id="PF16242">
    <property type="entry name" value="Pyrid_ox_like"/>
    <property type="match status" value="1"/>
</dbReference>